<dbReference type="InterPro" id="IPR036465">
    <property type="entry name" value="vWFA_dom_sf"/>
</dbReference>
<evidence type="ECO:0000313" key="4">
    <source>
        <dbReference type="Proteomes" id="UP000464178"/>
    </source>
</evidence>
<dbReference type="CDD" id="cd01467">
    <property type="entry name" value="vWA_BatA_type"/>
    <property type="match status" value="1"/>
</dbReference>
<sequence>MLTLAYPWLLAVLPLPLLVRWAAPAYREHREALRVPFVPRLARLTGQEPTTGAVVLRGGWVRGFAIVGGWLCIVSALVRPQWLEPPINRTVPVRDMMLAVDLSGSMGTRDFTDEAGKTTDRLTAVKQVLDDFLTRRKGDRVGLIVFGNAPFVQAPFTQDLDVCHELLAETRVGMAGPKTALGDAIGLAITVFDRSDVPEKVLIVLTDGNDTGSQVPPEKAAAVAKDKGIVVYTVAVGDPKAAGEDKLDEEVLKRVAGTTGGTYSHAGNRAELDAIYKRLDELPTREAQTISHRPRRDLFHWPLAAGFALSFVPAVVGMLTNRLRTPSIVRSPAQVARV</sequence>
<dbReference type="PANTHER" id="PTHR22550">
    <property type="entry name" value="SPORE GERMINATION PROTEIN"/>
    <property type="match status" value="1"/>
</dbReference>
<proteinExistence type="predicted"/>
<reference evidence="3 4" key="1">
    <citation type="submission" date="2019-05" db="EMBL/GenBank/DDBJ databases">
        <authorList>
            <consortium name="Science for Life Laboratories"/>
        </authorList>
    </citation>
    <scope>NUCLEOTIDE SEQUENCE [LARGE SCALE GENOMIC DNA]</scope>
    <source>
        <strain evidence="3">Soil9</strain>
    </source>
</reference>
<dbReference type="KEGG" id="gms:SOIL9_64740"/>
<dbReference type="PROSITE" id="PS50234">
    <property type="entry name" value="VWFA"/>
    <property type="match status" value="1"/>
</dbReference>
<dbReference type="SMART" id="SM00327">
    <property type="entry name" value="VWA"/>
    <property type="match status" value="1"/>
</dbReference>
<dbReference type="Pfam" id="PF00092">
    <property type="entry name" value="VWA"/>
    <property type="match status" value="1"/>
</dbReference>
<gene>
    <name evidence="3" type="ORF">SOIL9_64740</name>
</gene>
<keyword evidence="1" id="KW-0812">Transmembrane</keyword>
<dbReference type="PANTHER" id="PTHR22550:SF18">
    <property type="entry name" value="VWFA DOMAIN-CONTAINING PROTEIN"/>
    <property type="match status" value="1"/>
</dbReference>
<evidence type="ECO:0000313" key="3">
    <source>
        <dbReference type="EMBL" id="VTR91240.1"/>
    </source>
</evidence>
<keyword evidence="4" id="KW-1185">Reference proteome</keyword>
<evidence type="ECO:0000259" key="2">
    <source>
        <dbReference type="PROSITE" id="PS50234"/>
    </source>
</evidence>
<evidence type="ECO:0000256" key="1">
    <source>
        <dbReference type="SAM" id="Phobius"/>
    </source>
</evidence>
<dbReference type="PRINTS" id="PR00453">
    <property type="entry name" value="VWFADOMAIN"/>
</dbReference>
<dbReference type="EMBL" id="LR593886">
    <property type="protein sequence ID" value="VTR91240.1"/>
    <property type="molecule type" value="Genomic_DNA"/>
</dbReference>
<accession>A0A6P2CVP5</accession>
<dbReference type="RefSeq" id="WP_162666264.1">
    <property type="nucleotide sequence ID" value="NZ_LR593886.1"/>
</dbReference>
<organism evidence="3 4">
    <name type="scientific">Gemmata massiliana</name>
    <dbReference type="NCBI Taxonomy" id="1210884"/>
    <lineage>
        <taxon>Bacteria</taxon>
        <taxon>Pseudomonadati</taxon>
        <taxon>Planctomycetota</taxon>
        <taxon>Planctomycetia</taxon>
        <taxon>Gemmatales</taxon>
        <taxon>Gemmataceae</taxon>
        <taxon>Gemmata</taxon>
    </lineage>
</organism>
<dbReference type="InterPro" id="IPR033881">
    <property type="entry name" value="vWA_BatA_type"/>
</dbReference>
<dbReference type="InterPro" id="IPR050768">
    <property type="entry name" value="UPF0353/GerABKA_families"/>
</dbReference>
<keyword evidence="1" id="KW-1133">Transmembrane helix</keyword>
<keyword evidence="1" id="KW-0472">Membrane</keyword>
<dbReference type="Gene3D" id="3.40.50.410">
    <property type="entry name" value="von Willebrand factor, type A domain"/>
    <property type="match status" value="1"/>
</dbReference>
<dbReference type="SUPFAM" id="SSF53300">
    <property type="entry name" value="vWA-like"/>
    <property type="match status" value="1"/>
</dbReference>
<dbReference type="Proteomes" id="UP000464178">
    <property type="component" value="Chromosome"/>
</dbReference>
<dbReference type="InterPro" id="IPR002035">
    <property type="entry name" value="VWF_A"/>
</dbReference>
<feature type="domain" description="VWFA" evidence="2">
    <location>
        <begin position="95"/>
        <end position="282"/>
    </location>
</feature>
<feature type="transmembrane region" description="Helical" evidence="1">
    <location>
        <begin position="298"/>
        <end position="320"/>
    </location>
</feature>
<name>A0A6P2CVP5_9BACT</name>
<protein>
    <recommendedName>
        <fullName evidence="2">VWFA domain-containing protein</fullName>
    </recommendedName>
</protein>
<dbReference type="AlphaFoldDB" id="A0A6P2CVP5"/>